<dbReference type="EMBL" id="DTPI01000013">
    <property type="protein sequence ID" value="HGE65937.1"/>
    <property type="molecule type" value="Genomic_DNA"/>
</dbReference>
<keyword evidence="3" id="KW-1003">Cell membrane</keyword>
<reference evidence="9" key="1">
    <citation type="journal article" date="2020" name="mSystems">
        <title>Genome- and Community-Level Interaction Insights into Carbon Utilization and Element Cycling Functions of Hydrothermarchaeota in Hydrothermal Sediment.</title>
        <authorList>
            <person name="Zhou Z."/>
            <person name="Liu Y."/>
            <person name="Xu W."/>
            <person name="Pan J."/>
            <person name="Luo Z.H."/>
            <person name="Li M."/>
        </authorList>
    </citation>
    <scope>NUCLEOTIDE SEQUENCE [LARGE SCALE GENOMIC DNA]</scope>
    <source>
        <strain evidence="10">SpSt-10</strain>
        <strain evidence="9">SpSt-62</strain>
        <strain evidence="8">SpSt-97</strain>
    </source>
</reference>
<dbReference type="EMBL" id="DTAK01000042">
    <property type="protein sequence ID" value="HGU59675.1"/>
    <property type="molecule type" value="Genomic_DNA"/>
</dbReference>
<comment type="similarity">
    <text evidence="2 7">Belongs to the UPF0056 (MarC) family.</text>
</comment>
<keyword evidence="5 7" id="KW-1133">Transmembrane helix</keyword>
<dbReference type="AlphaFoldDB" id="A0A7C4W3P2"/>
<keyword evidence="4 7" id="KW-0812">Transmembrane</keyword>
<dbReference type="InterPro" id="IPR002771">
    <property type="entry name" value="Multi_antbiot-R_MarC"/>
</dbReference>
<dbReference type="GO" id="GO:0005886">
    <property type="term" value="C:plasma membrane"/>
    <property type="evidence" value="ECO:0007669"/>
    <property type="project" value="UniProtKB-SubCell"/>
</dbReference>
<comment type="subcellular location">
    <subcellularLocation>
        <location evidence="1 7">Cell membrane</location>
        <topology evidence="1 7">Multi-pass membrane protein</topology>
    </subcellularLocation>
</comment>
<feature type="transmembrane region" description="Helical" evidence="7">
    <location>
        <begin position="180"/>
        <end position="198"/>
    </location>
</feature>
<comment type="caution">
    <text evidence="7">Lacks conserved residue(s) required for the propagation of feature annotation.</text>
</comment>
<feature type="transmembrane region" description="Helical" evidence="7">
    <location>
        <begin position="47"/>
        <end position="65"/>
    </location>
</feature>
<keyword evidence="6 7" id="KW-0472">Membrane</keyword>
<evidence type="ECO:0000256" key="7">
    <source>
        <dbReference type="RuleBase" id="RU362048"/>
    </source>
</evidence>
<protein>
    <recommendedName>
        <fullName evidence="7">UPF0056 membrane protein</fullName>
    </recommendedName>
</protein>
<sequence>MNDYLSFFLTTLTTLFIIVDPPGNIPAFIALTEGLDKSLIDRISKKATVIGALILIIFVFSGWAIMEFFSISIGSLKIAGGLLMLIISIDILFGRRSREYYEKKGRESIDIDSIAVFPLALPLYSGPGAITAVVVLSSNTDLIGKLLVIVSIAIIYITVRITHIYAISFLKILGKSGADIIAKIMAIILAALSMEFIMDGITSKLATNV</sequence>
<evidence type="ECO:0000256" key="1">
    <source>
        <dbReference type="ARBA" id="ARBA00004651"/>
    </source>
</evidence>
<comment type="caution">
    <text evidence="9">The sequence shown here is derived from an EMBL/GenBank/DDBJ whole genome shotgun (WGS) entry which is preliminary data.</text>
</comment>
<evidence type="ECO:0000256" key="4">
    <source>
        <dbReference type="ARBA" id="ARBA00022692"/>
    </source>
</evidence>
<feature type="transmembrane region" description="Helical" evidence="7">
    <location>
        <begin position="142"/>
        <end position="159"/>
    </location>
</feature>
<feature type="transmembrane region" description="Helical" evidence="7">
    <location>
        <begin position="71"/>
        <end position="93"/>
    </location>
</feature>
<evidence type="ECO:0000256" key="6">
    <source>
        <dbReference type="ARBA" id="ARBA00023136"/>
    </source>
</evidence>
<evidence type="ECO:0000256" key="3">
    <source>
        <dbReference type="ARBA" id="ARBA00022475"/>
    </source>
</evidence>
<evidence type="ECO:0000256" key="2">
    <source>
        <dbReference type="ARBA" id="ARBA00009784"/>
    </source>
</evidence>
<dbReference type="NCBIfam" id="TIGR00427">
    <property type="entry name" value="NAAT family transporter"/>
    <property type="match status" value="1"/>
</dbReference>
<evidence type="ECO:0000313" key="9">
    <source>
        <dbReference type="EMBL" id="HGU59675.1"/>
    </source>
</evidence>
<evidence type="ECO:0000313" key="8">
    <source>
        <dbReference type="EMBL" id="HGE65937.1"/>
    </source>
</evidence>
<name>A0A7C4W3P2_9EURY</name>
<dbReference type="EMBL" id="DRUC01000097">
    <property type="protein sequence ID" value="HHF48759.1"/>
    <property type="molecule type" value="Genomic_DNA"/>
</dbReference>
<dbReference type="Pfam" id="PF01914">
    <property type="entry name" value="MarC"/>
    <property type="match status" value="1"/>
</dbReference>
<evidence type="ECO:0000313" key="10">
    <source>
        <dbReference type="EMBL" id="HHF48759.1"/>
    </source>
</evidence>
<accession>A0A7C4W3P2</accession>
<feature type="transmembrane region" description="Helical" evidence="7">
    <location>
        <begin position="114"/>
        <end position="136"/>
    </location>
</feature>
<gene>
    <name evidence="10" type="ORF">ENL48_06460</name>
    <name evidence="9" type="ORF">ENT89_05905</name>
    <name evidence="8" type="ORF">ENX77_02240</name>
</gene>
<dbReference type="PANTHER" id="PTHR33508">
    <property type="entry name" value="UPF0056 MEMBRANE PROTEIN YHCE"/>
    <property type="match status" value="1"/>
</dbReference>
<evidence type="ECO:0000256" key="5">
    <source>
        <dbReference type="ARBA" id="ARBA00022989"/>
    </source>
</evidence>
<dbReference type="PANTHER" id="PTHR33508:SF1">
    <property type="entry name" value="UPF0056 MEMBRANE PROTEIN YHCE"/>
    <property type="match status" value="1"/>
</dbReference>
<organism evidence="9">
    <name type="scientific">Geoglobus ahangari</name>
    <dbReference type="NCBI Taxonomy" id="113653"/>
    <lineage>
        <taxon>Archaea</taxon>
        <taxon>Methanobacteriati</taxon>
        <taxon>Methanobacteriota</taxon>
        <taxon>Archaeoglobi</taxon>
        <taxon>Archaeoglobales</taxon>
        <taxon>Archaeoglobaceae</taxon>
        <taxon>Geoglobus</taxon>
    </lineage>
</organism>
<proteinExistence type="inferred from homology"/>